<name>A0A0D2K8G5_9CHLO</name>
<evidence type="ECO:0000256" key="2">
    <source>
        <dbReference type="SAM" id="MobiDB-lite"/>
    </source>
</evidence>
<dbReference type="PANTHER" id="PTHR12419:SF7">
    <property type="entry name" value="OTU DOMAIN-CONTAINING PROTEIN 3"/>
    <property type="match status" value="1"/>
</dbReference>
<evidence type="ECO:0000259" key="3">
    <source>
        <dbReference type="PROSITE" id="PS50802"/>
    </source>
</evidence>
<evidence type="ECO:0000313" key="5">
    <source>
        <dbReference type="Proteomes" id="UP000054498"/>
    </source>
</evidence>
<gene>
    <name evidence="4" type="ORF">MNEG_1437</name>
</gene>
<dbReference type="PROSITE" id="PS50802">
    <property type="entry name" value="OTU"/>
    <property type="match status" value="1"/>
</dbReference>
<dbReference type="PANTHER" id="PTHR12419">
    <property type="entry name" value="OTU DOMAIN CONTAINING PROTEIN"/>
    <property type="match status" value="1"/>
</dbReference>
<accession>A0A0D2K8G5</accession>
<sequence length="212" mass="23063">MGKAKDAQRVKAKKAANSGSADATPGLQKASAAAKDKKSKGKQGGGLFFGDPLERELAAVGLRVAKITADGNCLFRAVGDQTEGDEGRHTDLRQRACDLMVERREEFEPFVEDDQGFETYIKRMRKDGVWGGHMELQALSLLMGANVYVYQEGQPRWTVRNHPDHAPSIHLSYHGGEHYNSVRLLDDYTRGPPRTITLGAGGATAAAIAKVI</sequence>
<feature type="domain" description="OTU" evidence="3">
    <location>
        <begin position="62"/>
        <end position="185"/>
    </location>
</feature>
<dbReference type="GO" id="GO:0016579">
    <property type="term" value="P:protein deubiquitination"/>
    <property type="evidence" value="ECO:0007669"/>
    <property type="project" value="TreeGrafter"/>
</dbReference>
<dbReference type="GO" id="GO:0004843">
    <property type="term" value="F:cysteine-type deubiquitinase activity"/>
    <property type="evidence" value="ECO:0007669"/>
    <property type="project" value="TreeGrafter"/>
</dbReference>
<evidence type="ECO:0000313" key="4">
    <source>
        <dbReference type="EMBL" id="KIZ06508.1"/>
    </source>
</evidence>
<dbReference type="InterPro" id="IPR003323">
    <property type="entry name" value="OTU_dom"/>
</dbReference>
<dbReference type="EMBL" id="KK100363">
    <property type="protein sequence ID" value="KIZ06508.1"/>
    <property type="molecule type" value="Genomic_DNA"/>
</dbReference>
<dbReference type="InterPro" id="IPR038765">
    <property type="entry name" value="Papain-like_cys_pep_sf"/>
</dbReference>
<dbReference type="CDD" id="cd22771">
    <property type="entry name" value="OTU_plant_OTU7-like"/>
    <property type="match status" value="1"/>
</dbReference>
<dbReference type="GeneID" id="25731925"/>
<dbReference type="Gene3D" id="3.90.70.80">
    <property type="match status" value="1"/>
</dbReference>
<organism evidence="4 5">
    <name type="scientific">Monoraphidium neglectum</name>
    <dbReference type="NCBI Taxonomy" id="145388"/>
    <lineage>
        <taxon>Eukaryota</taxon>
        <taxon>Viridiplantae</taxon>
        <taxon>Chlorophyta</taxon>
        <taxon>core chlorophytes</taxon>
        <taxon>Chlorophyceae</taxon>
        <taxon>CS clade</taxon>
        <taxon>Sphaeropleales</taxon>
        <taxon>Selenastraceae</taxon>
        <taxon>Monoraphidium</taxon>
    </lineage>
</organism>
<keyword evidence="5" id="KW-1185">Reference proteome</keyword>
<dbReference type="InterPro" id="IPR050704">
    <property type="entry name" value="Peptidase_C85-like"/>
</dbReference>
<dbReference type="OrthoDB" id="415023at2759"/>
<dbReference type="RefSeq" id="XP_013905527.1">
    <property type="nucleotide sequence ID" value="XM_014050073.1"/>
</dbReference>
<proteinExistence type="inferred from homology"/>
<dbReference type="Proteomes" id="UP000054498">
    <property type="component" value="Unassembled WGS sequence"/>
</dbReference>
<dbReference type="STRING" id="145388.A0A0D2K8G5"/>
<feature type="region of interest" description="Disordered" evidence="2">
    <location>
        <begin position="1"/>
        <end position="47"/>
    </location>
</feature>
<reference evidence="4 5" key="1">
    <citation type="journal article" date="2013" name="BMC Genomics">
        <title>Reconstruction of the lipid metabolism for the microalga Monoraphidium neglectum from its genome sequence reveals characteristics suitable for biofuel production.</title>
        <authorList>
            <person name="Bogen C."/>
            <person name="Al-Dilaimi A."/>
            <person name="Albersmeier A."/>
            <person name="Wichmann J."/>
            <person name="Grundmann M."/>
            <person name="Rupp O."/>
            <person name="Lauersen K.J."/>
            <person name="Blifernez-Klassen O."/>
            <person name="Kalinowski J."/>
            <person name="Goesmann A."/>
            <person name="Mussgnug J.H."/>
            <person name="Kruse O."/>
        </authorList>
    </citation>
    <scope>NUCLEOTIDE SEQUENCE [LARGE SCALE GENOMIC DNA]</scope>
    <source>
        <strain evidence="4 5">SAG 48.87</strain>
    </source>
</reference>
<dbReference type="Pfam" id="PF02338">
    <property type="entry name" value="OTU"/>
    <property type="match status" value="1"/>
</dbReference>
<protein>
    <submittedName>
        <fullName evidence="4">OTU domain-containing protein 3</fullName>
    </submittedName>
</protein>
<dbReference type="AlphaFoldDB" id="A0A0D2K8G5"/>
<comment type="similarity">
    <text evidence="1">Belongs to the peptidase C85 family.</text>
</comment>
<dbReference type="SUPFAM" id="SSF54001">
    <property type="entry name" value="Cysteine proteinases"/>
    <property type="match status" value="1"/>
</dbReference>
<dbReference type="KEGG" id="mng:MNEG_1437"/>
<evidence type="ECO:0000256" key="1">
    <source>
        <dbReference type="ARBA" id="ARBA00010407"/>
    </source>
</evidence>